<accession>A0A0G0K4E1</accession>
<proteinExistence type="predicted"/>
<evidence type="ECO:0000313" key="1">
    <source>
        <dbReference type="EMBL" id="KKQ70315.1"/>
    </source>
</evidence>
<organism evidence="1 2">
    <name type="scientific">Candidatus Falkowbacteria bacterium GW2011_GWE1_38_31</name>
    <dbReference type="NCBI Taxonomy" id="1618638"/>
    <lineage>
        <taxon>Bacteria</taxon>
        <taxon>Candidatus Falkowiibacteriota</taxon>
    </lineage>
</organism>
<evidence type="ECO:0000313" key="2">
    <source>
        <dbReference type="Proteomes" id="UP000034022"/>
    </source>
</evidence>
<protein>
    <submittedName>
        <fullName evidence="1">Uncharacterized protein</fullName>
    </submittedName>
</protein>
<name>A0A0G0K4E1_9BACT</name>
<dbReference type="EMBL" id="LBUU01000005">
    <property type="protein sequence ID" value="KKQ70315.1"/>
    <property type="molecule type" value="Genomic_DNA"/>
</dbReference>
<comment type="caution">
    <text evidence="1">The sequence shown here is derived from an EMBL/GenBank/DDBJ whole genome shotgun (WGS) entry which is preliminary data.</text>
</comment>
<sequence>MRKIFILVTFFIFSLIFCKNITFAADNLAEKLSGRILLQTEKNGEAWYVNPIDLKKYYLSRPEDAFALMRKLGIGIKNSDLEKIPNDKNFTNKNLGRIFLQVESKGEAWYLDPISKNRYYLARPTDALSIMRRFSLGITNADLGKIETGLINISAPIITPSNPPVCTDCGNTNADAVMSGAASAIRANNKEKAASYFIPEMKKAIEYTMDFLDADGRLTLGNILSGSILSDSTDTKKTYSNEVYFSLGGYKVPLKFYVEKQADGKWLLSNL</sequence>
<gene>
    <name evidence="1" type="ORF">US91_C0005G0020</name>
</gene>
<reference evidence="1 2" key="1">
    <citation type="journal article" date="2015" name="Nature">
        <title>rRNA introns, odd ribosomes, and small enigmatic genomes across a large radiation of phyla.</title>
        <authorList>
            <person name="Brown C.T."/>
            <person name="Hug L.A."/>
            <person name="Thomas B.C."/>
            <person name="Sharon I."/>
            <person name="Castelle C.J."/>
            <person name="Singh A."/>
            <person name="Wilkins M.J."/>
            <person name="Williams K.H."/>
            <person name="Banfield J.F."/>
        </authorList>
    </citation>
    <scope>NUCLEOTIDE SEQUENCE [LARGE SCALE GENOMIC DNA]</scope>
</reference>
<dbReference type="AlphaFoldDB" id="A0A0G0K4E1"/>
<dbReference type="Proteomes" id="UP000034022">
    <property type="component" value="Unassembled WGS sequence"/>
</dbReference>